<feature type="transmembrane region" description="Helical" evidence="1">
    <location>
        <begin position="66"/>
        <end position="84"/>
    </location>
</feature>
<sequence length="296" mass="32574">MDSAASIPVLPEDHCTSQYNVGTLDAVGVAIVWLTVLRWIVLVMFGDDLNVLLCLRNRKRRGTGRFILLLQFILLAMSPIYTIVQAANCRDNLLKLNITTMVFLIIYELIFCGVKYRLMFELQRHICNITLPDIIVVAAGAVAIASEGGSWRTVGIVVVALFCLIILGGSCCSGRLTDSSESTSMDIGPNAFKFTILYPVILAIYVTMLAANGHDGQWIPRPSAVVEYVMLITRAFAGFGGGDIIGAIGSKVYRLIVPELEECPDVEPGFNLCSMRIVRNFFGNDDEDVNFHPARF</sequence>
<name>A0ABQ7JUV9_9FUNG</name>
<dbReference type="EMBL" id="JAAAIM010000641">
    <property type="protein sequence ID" value="KAG0285701.1"/>
    <property type="molecule type" value="Genomic_DNA"/>
</dbReference>
<feature type="transmembrane region" description="Helical" evidence="1">
    <location>
        <begin position="231"/>
        <end position="249"/>
    </location>
</feature>
<reference evidence="2 3" key="1">
    <citation type="journal article" date="2020" name="Fungal Divers.">
        <title>Resolving the Mortierellaceae phylogeny through synthesis of multi-gene phylogenetics and phylogenomics.</title>
        <authorList>
            <person name="Vandepol N."/>
            <person name="Liber J."/>
            <person name="Desiro A."/>
            <person name="Na H."/>
            <person name="Kennedy M."/>
            <person name="Barry K."/>
            <person name="Grigoriev I.V."/>
            <person name="Miller A.N."/>
            <person name="O'Donnell K."/>
            <person name="Stajich J.E."/>
            <person name="Bonito G."/>
        </authorList>
    </citation>
    <scope>NUCLEOTIDE SEQUENCE [LARGE SCALE GENOMIC DNA]</scope>
    <source>
        <strain evidence="2 3">AD045</strain>
    </source>
</reference>
<keyword evidence="1" id="KW-0812">Transmembrane</keyword>
<comment type="caution">
    <text evidence="2">The sequence shown here is derived from an EMBL/GenBank/DDBJ whole genome shotgun (WGS) entry which is preliminary data.</text>
</comment>
<keyword evidence="3" id="KW-1185">Reference proteome</keyword>
<feature type="transmembrane region" description="Helical" evidence="1">
    <location>
        <begin position="26"/>
        <end position="45"/>
    </location>
</feature>
<protein>
    <submittedName>
        <fullName evidence="2">Uncharacterized protein</fullName>
    </submittedName>
</protein>
<gene>
    <name evidence="2" type="ORF">BGZ96_010097</name>
</gene>
<feature type="transmembrane region" description="Helical" evidence="1">
    <location>
        <begin position="151"/>
        <end position="170"/>
    </location>
</feature>
<evidence type="ECO:0000313" key="3">
    <source>
        <dbReference type="Proteomes" id="UP001194696"/>
    </source>
</evidence>
<feature type="transmembrane region" description="Helical" evidence="1">
    <location>
        <begin position="126"/>
        <end position="145"/>
    </location>
</feature>
<proteinExistence type="predicted"/>
<keyword evidence="1" id="KW-0472">Membrane</keyword>
<organism evidence="2 3">
    <name type="scientific">Linnemannia gamsii</name>
    <dbReference type="NCBI Taxonomy" id="64522"/>
    <lineage>
        <taxon>Eukaryota</taxon>
        <taxon>Fungi</taxon>
        <taxon>Fungi incertae sedis</taxon>
        <taxon>Mucoromycota</taxon>
        <taxon>Mortierellomycotina</taxon>
        <taxon>Mortierellomycetes</taxon>
        <taxon>Mortierellales</taxon>
        <taxon>Mortierellaceae</taxon>
        <taxon>Linnemannia</taxon>
    </lineage>
</organism>
<evidence type="ECO:0000256" key="1">
    <source>
        <dbReference type="SAM" id="Phobius"/>
    </source>
</evidence>
<accession>A0ABQ7JUV9</accession>
<feature type="transmembrane region" description="Helical" evidence="1">
    <location>
        <begin position="96"/>
        <end position="114"/>
    </location>
</feature>
<feature type="transmembrane region" description="Helical" evidence="1">
    <location>
        <begin position="191"/>
        <end position="211"/>
    </location>
</feature>
<evidence type="ECO:0000313" key="2">
    <source>
        <dbReference type="EMBL" id="KAG0285701.1"/>
    </source>
</evidence>
<keyword evidence="1" id="KW-1133">Transmembrane helix</keyword>
<dbReference type="Proteomes" id="UP001194696">
    <property type="component" value="Unassembled WGS sequence"/>
</dbReference>